<evidence type="ECO:0000256" key="3">
    <source>
        <dbReference type="ARBA" id="ARBA00016118"/>
    </source>
</evidence>
<organism evidence="7 8">
    <name type="scientific">Desulfotignum phosphitoxidans DSM 13687</name>
    <dbReference type="NCBI Taxonomy" id="1286635"/>
    <lineage>
        <taxon>Bacteria</taxon>
        <taxon>Pseudomonadati</taxon>
        <taxon>Thermodesulfobacteriota</taxon>
        <taxon>Desulfobacteria</taxon>
        <taxon>Desulfobacterales</taxon>
        <taxon>Desulfobacteraceae</taxon>
        <taxon>Desulfotignum</taxon>
    </lineage>
</organism>
<evidence type="ECO:0000313" key="7">
    <source>
        <dbReference type="EMBL" id="EMS80219.1"/>
    </source>
</evidence>
<keyword evidence="8" id="KW-1185">Reference proteome</keyword>
<proteinExistence type="inferred from homology"/>
<evidence type="ECO:0000256" key="1">
    <source>
        <dbReference type="ARBA" id="ARBA00003640"/>
    </source>
</evidence>
<dbReference type="InterPro" id="IPR010149">
    <property type="entry name" value="CRISPR-assoc_prot_Csm2_III-A"/>
</dbReference>
<comment type="caution">
    <text evidence="7">The sequence shown here is derived from an EMBL/GenBank/DDBJ whole genome shotgun (WGS) entry which is preliminary data.</text>
</comment>
<dbReference type="Pfam" id="PF03750">
    <property type="entry name" value="Csm2_III-A"/>
    <property type="match status" value="1"/>
</dbReference>
<dbReference type="OrthoDB" id="9803002at2"/>
<dbReference type="AlphaFoldDB" id="S0G409"/>
<comment type="function">
    <text evidence="1">This subunit may be involved in monitoring complementarity of crRNA and target RNA.</text>
</comment>
<accession>S0G409</accession>
<dbReference type="GO" id="GO:0003723">
    <property type="term" value="F:RNA binding"/>
    <property type="evidence" value="ECO:0007669"/>
    <property type="project" value="UniProtKB-KW"/>
</dbReference>
<comment type="similarity">
    <text evidence="2">Belongs to the CRISPR-associated Csm2 family.</text>
</comment>
<evidence type="ECO:0000256" key="2">
    <source>
        <dbReference type="ARBA" id="ARBA00006896"/>
    </source>
</evidence>
<dbReference type="Proteomes" id="UP000014216">
    <property type="component" value="Unassembled WGS sequence"/>
</dbReference>
<sequence length="135" mass="16095">MEQIKLWEDRENKQMNPLLFSQVAEDFARQMDKERERKRNCNNQSQLRKFFDEIVRLNMAAKSGPDNWPNVLPLVHMLTAKAAYAHARDLVSEGFLDFIKNGIKQIERPEDLSVFTMFFESFIGFFKLYDEKRKK</sequence>
<evidence type="ECO:0000256" key="4">
    <source>
        <dbReference type="ARBA" id="ARBA00022884"/>
    </source>
</evidence>
<name>S0G409_9BACT</name>
<protein>
    <recommendedName>
        <fullName evidence="3">CRISPR system Cms protein Csm2</fullName>
    </recommendedName>
    <alternativeName>
        <fullName evidence="6">CRISPR type III A-associated protein Csm2</fullName>
    </alternativeName>
</protein>
<keyword evidence="5" id="KW-0051">Antiviral defense</keyword>
<dbReference type="EMBL" id="APJX01000003">
    <property type="protein sequence ID" value="EMS80219.1"/>
    <property type="molecule type" value="Genomic_DNA"/>
</dbReference>
<evidence type="ECO:0000313" key="8">
    <source>
        <dbReference type="Proteomes" id="UP000014216"/>
    </source>
</evidence>
<dbReference type="RefSeq" id="WP_006965570.1">
    <property type="nucleotide sequence ID" value="NZ_APJX01000003.1"/>
</dbReference>
<gene>
    <name evidence="7" type="primary">csm2</name>
    <name evidence="7" type="ORF">Dpo_3c03630</name>
</gene>
<evidence type="ECO:0000256" key="6">
    <source>
        <dbReference type="ARBA" id="ARBA00031723"/>
    </source>
</evidence>
<reference evidence="7 8" key="1">
    <citation type="journal article" date="2013" name="Genome Announc.">
        <title>Draft Genome Sequence of Desulfotignum phosphitoxidans DSM 13687 Strain FiPS-3.</title>
        <authorList>
            <person name="Poehlein A."/>
            <person name="Daniel R."/>
            <person name="Simeonova D.D."/>
        </authorList>
    </citation>
    <scope>NUCLEOTIDE SEQUENCE [LARGE SCALE GENOMIC DNA]</scope>
    <source>
        <strain evidence="7 8">DSM 13687</strain>
    </source>
</reference>
<keyword evidence="4" id="KW-0694">RNA-binding</keyword>
<dbReference type="NCBIfam" id="TIGR01870">
    <property type="entry name" value="cas_TM1810_Csm2"/>
    <property type="match status" value="1"/>
</dbReference>
<evidence type="ECO:0000256" key="5">
    <source>
        <dbReference type="ARBA" id="ARBA00023118"/>
    </source>
</evidence>
<dbReference type="GO" id="GO:0051607">
    <property type="term" value="P:defense response to virus"/>
    <property type="evidence" value="ECO:0007669"/>
    <property type="project" value="UniProtKB-KW"/>
</dbReference>